<dbReference type="Pfam" id="PF02796">
    <property type="entry name" value="HTH_7"/>
    <property type="match status" value="1"/>
</dbReference>
<dbReference type="Pfam" id="PF00239">
    <property type="entry name" value="Resolvase"/>
    <property type="match status" value="1"/>
</dbReference>
<gene>
    <name evidence="2" type="primary">tnpR</name>
    <name evidence="2" type="ORF">GCM10007425_04870</name>
</gene>
<feature type="domain" description="Resolvase/invertase-type recombinase catalytic" evidence="1">
    <location>
        <begin position="1"/>
        <end position="131"/>
    </location>
</feature>
<dbReference type="PROSITE" id="PS51736">
    <property type="entry name" value="RECOMBINASES_3"/>
    <property type="match status" value="1"/>
</dbReference>
<proteinExistence type="predicted"/>
<dbReference type="Gene3D" id="3.40.50.1390">
    <property type="entry name" value="Resolvase, N-terminal catalytic domain"/>
    <property type="match status" value="1"/>
</dbReference>
<comment type="caution">
    <text evidence="2">The sequence shown here is derived from an EMBL/GenBank/DDBJ whole genome shotgun (WGS) entry which is preliminary data.</text>
</comment>
<name>A0A917FY22_9BACI</name>
<evidence type="ECO:0000313" key="3">
    <source>
        <dbReference type="Proteomes" id="UP000616608"/>
    </source>
</evidence>
<protein>
    <submittedName>
        <fullName evidence="2">Resolvase</fullName>
    </submittedName>
</protein>
<accession>A0A917FY22</accession>
<dbReference type="InterPro" id="IPR006119">
    <property type="entry name" value="Resolv_N"/>
</dbReference>
<reference evidence="2" key="2">
    <citation type="submission" date="2020-09" db="EMBL/GenBank/DDBJ databases">
        <authorList>
            <person name="Sun Q."/>
            <person name="Zhou Y."/>
        </authorList>
    </citation>
    <scope>NUCLEOTIDE SEQUENCE</scope>
    <source>
        <strain evidence="2">CGMCC 1.15760</strain>
    </source>
</reference>
<dbReference type="GO" id="GO:0003677">
    <property type="term" value="F:DNA binding"/>
    <property type="evidence" value="ECO:0007669"/>
    <property type="project" value="InterPro"/>
</dbReference>
<evidence type="ECO:0000313" key="2">
    <source>
        <dbReference type="EMBL" id="GGG13588.1"/>
    </source>
</evidence>
<dbReference type="EMBL" id="BMJT01000002">
    <property type="protein sequence ID" value="GGG13588.1"/>
    <property type="molecule type" value="Genomic_DNA"/>
</dbReference>
<organism evidence="2 3">
    <name type="scientific">Lysinibacillus alkalisoli</name>
    <dbReference type="NCBI Taxonomy" id="1911548"/>
    <lineage>
        <taxon>Bacteria</taxon>
        <taxon>Bacillati</taxon>
        <taxon>Bacillota</taxon>
        <taxon>Bacilli</taxon>
        <taxon>Bacillales</taxon>
        <taxon>Bacillaceae</taxon>
        <taxon>Lysinibacillus</taxon>
    </lineage>
</organism>
<dbReference type="RefSeq" id="WP_188613434.1">
    <property type="nucleotide sequence ID" value="NZ_BMJT01000002.1"/>
</dbReference>
<keyword evidence="3" id="KW-1185">Reference proteome</keyword>
<dbReference type="SUPFAM" id="SSF53041">
    <property type="entry name" value="Resolvase-like"/>
    <property type="match status" value="1"/>
</dbReference>
<evidence type="ECO:0000259" key="1">
    <source>
        <dbReference type="PROSITE" id="PS51736"/>
    </source>
</evidence>
<dbReference type="InterPro" id="IPR006120">
    <property type="entry name" value="Resolvase_HTH_dom"/>
</dbReference>
<dbReference type="AlphaFoldDB" id="A0A917FY22"/>
<dbReference type="Gene3D" id="1.10.10.60">
    <property type="entry name" value="Homeodomain-like"/>
    <property type="match status" value="1"/>
</dbReference>
<dbReference type="SMART" id="SM00857">
    <property type="entry name" value="Resolvase"/>
    <property type="match status" value="1"/>
</dbReference>
<dbReference type="InterPro" id="IPR036162">
    <property type="entry name" value="Resolvase-like_N_sf"/>
</dbReference>
<sequence length="181" mass="20929">MLYGYQRPLYDDPDMLVQSDVLQKSDRIFKETHGQAKKRHALEELLLEMKAGDILQVSRFFALADTTRHLEELLKICAHDGVTIHFIEDDITSVELLEKPLLDVLNRFLEFQSDIIKQSTMLGMMQAKEKGKVLGRPRKADENVKRAIAMYQTGQHTLFDIKNETGISKSTLYRYLELLDD</sequence>
<dbReference type="Proteomes" id="UP000616608">
    <property type="component" value="Unassembled WGS sequence"/>
</dbReference>
<reference evidence="2" key="1">
    <citation type="journal article" date="2014" name="Int. J. Syst. Evol. Microbiol.">
        <title>Complete genome sequence of Corynebacterium casei LMG S-19264T (=DSM 44701T), isolated from a smear-ripened cheese.</title>
        <authorList>
            <consortium name="US DOE Joint Genome Institute (JGI-PGF)"/>
            <person name="Walter F."/>
            <person name="Albersmeier A."/>
            <person name="Kalinowski J."/>
            <person name="Ruckert C."/>
        </authorList>
    </citation>
    <scope>NUCLEOTIDE SEQUENCE</scope>
    <source>
        <strain evidence="2">CGMCC 1.15760</strain>
    </source>
</reference>
<dbReference type="GO" id="GO:0000150">
    <property type="term" value="F:DNA strand exchange activity"/>
    <property type="evidence" value="ECO:0007669"/>
    <property type="project" value="InterPro"/>
</dbReference>